<dbReference type="AlphaFoldDB" id="A0A7M7Q554"/>
<dbReference type="CDD" id="cd14733">
    <property type="entry name" value="BACK"/>
    <property type="match status" value="1"/>
</dbReference>
<dbReference type="InterPro" id="IPR011705">
    <property type="entry name" value="BACK"/>
</dbReference>
<dbReference type="InterPro" id="IPR000210">
    <property type="entry name" value="BTB/POZ_dom"/>
</dbReference>
<dbReference type="SMART" id="SM00061">
    <property type="entry name" value="MATH"/>
    <property type="match status" value="1"/>
</dbReference>
<dbReference type="PANTHER" id="PTHR24413">
    <property type="entry name" value="SPECKLE-TYPE POZ PROTEIN"/>
    <property type="match status" value="1"/>
</dbReference>
<evidence type="ECO:0000259" key="1">
    <source>
        <dbReference type="PROSITE" id="PS50097"/>
    </source>
</evidence>
<dbReference type="InterPro" id="IPR002083">
    <property type="entry name" value="MATH/TRAF_dom"/>
</dbReference>
<proteinExistence type="predicted"/>
<dbReference type="EnsemblMetazoa" id="XM_031924166">
    <property type="protein sequence ID" value="XP_031780026"/>
    <property type="gene ID" value="LOC116416318"/>
</dbReference>
<feature type="domain" description="BTB" evidence="1">
    <location>
        <begin position="188"/>
        <end position="255"/>
    </location>
</feature>
<dbReference type="SMART" id="SM00225">
    <property type="entry name" value="BTB"/>
    <property type="match status" value="1"/>
</dbReference>
<dbReference type="KEGG" id="nvi:116416318"/>
<dbReference type="PROSITE" id="PS50144">
    <property type="entry name" value="MATH"/>
    <property type="match status" value="1"/>
</dbReference>
<dbReference type="RefSeq" id="XP_031780026.1">
    <property type="nucleotide sequence ID" value="XM_031924166.2"/>
</dbReference>
<organism evidence="3 4">
    <name type="scientific">Nasonia vitripennis</name>
    <name type="common">Parasitic wasp</name>
    <dbReference type="NCBI Taxonomy" id="7425"/>
    <lineage>
        <taxon>Eukaryota</taxon>
        <taxon>Metazoa</taxon>
        <taxon>Ecdysozoa</taxon>
        <taxon>Arthropoda</taxon>
        <taxon>Hexapoda</taxon>
        <taxon>Insecta</taxon>
        <taxon>Pterygota</taxon>
        <taxon>Neoptera</taxon>
        <taxon>Endopterygota</taxon>
        <taxon>Hymenoptera</taxon>
        <taxon>Apocrita</taxon>
        <taxon>Proctotrupomorpha</taxon>
        <taxon>Chalcidoidea</taxon>
        <taxon>Pteromalidae</taxon>
        <taxon>Pteromalinae</taxon>
        <taxon>Nasonia</taxon>
    </lineage>
</organism>
<dbReference type="InterPro" id="IPR008974">
    <property type="entry name" value="TRAF-like"/>
</dbReference>
<dbReference type="Gene3D" id="3.30.710.10">
    <property type="entry name" value="Potassium Channel Kv1.1, Chain A"/>
    <property type="match status" value="1"/>
</dbReference>
<dbReference type="PROSITE" id="PS50097">
    <property type="entry name" value="BTB"/>
    <property type="match status" value="1"/>
</dbReference>
<dbReference type="Gene3D" id="1.25.40.420">
    <property type="match status" value="1"/>
</dbReference>
<keyword evidence="4" id="KW-1185">Reference proteome</keyword>
<dbReference type="SUPFAM" id="SSF49599">
    <property type="entry name" value="TRAF domain-like"/>
    <property type="match status" value="1"/>
</dbReference>
<sequence length="416" mass="47849">MMSINDKVATKRMTFYPLSINSTLHLNKFTFCWKIDHFERVLDVFKNESQLSSPIFPPENSNGVEWSLLLYPNGENPKCTDYISVFLALQLGYPNTIIDFTIALLDDKGNTLERRSIEDAEFKTGHFNICWGFYNFCSKDKLHSVLNDQSISNTITISCEIDYKTGRQDTGPKYLSNMADMLDSGRFSDVTLICQGKKFKAHKMMLALRSPVFSVMFEHDMKETRESVVEIPDVEPEIMQELLQFIYNKKVDKLEEHACPLLIVASKYQIEDLSDMCQKLLISNLNTKNVLSMLTFADFYDAKKLKSKAISFVLANIREVVSTPEYVRLGVSHGHLLQEILTAMALREGEVTELKKSKFVKCFTSEDFDHYPTQTRMTRRSQLASDHDSFYVTDPRRMVGSSHLYTGKFSEQLLHI</sequence>
<evidence type="ECO:0000313" key="4">
    <source>
        <dbReference type="Proteomes" id="UP000002358"/>
    </source>
</evidence>
<dbReference type="SMR" id="A0A7M7Q554"/>
<evidence type="ECO:0000313" key="3">
    <source>
        <dbReference type="EnsemblMetazoa" id="XP_031780026"/>
    </source>
</evidence>
<dbReference type="GO" id="GO:0030163">
    <property type="term" value="P:protein catabolic process"/>
    <property type="evidence" value="ECO:0007669"/>
    <property type="project" value="UniProtKB-ARBA"/>
</dbReference>
<dbReference type="InterPro" id="IPR011333">
    <property type="entry name" value="SKP1/BTB/POZ_sf"/>
</dbReference>
<evidence type="ECO:0008006" key="5">
    <source>
        <dbReference type="Google" id="ProtNLM"/>
    </source>
</evidence>
<dbReference type="Pfam" id="PF22486">
    <property type="entry name" value="MATH_2"/>
    <property type="match status" value="1"/>
</dbReference>
<dbReference type="InParanoid" id="A0A7M7Q554"/>
<dbReference type="OrthoDB" id="6359816at2759"/>
<dbReference type="Pfam" id="PF00651">
    <property type="entry name" value="BTB"/>
    <property type="match status" value="1"/>
</dbReference>
<protein>
    <recommendedName>
        <fullName evidence="5">Speckle-type POZ protein</fullName>
    </recommendedName>
</protein>
<accession>A0A7M7Q554</accession>
<dbReference type="CDD" id="cd00121">
    <property type="entry name" value="MATH"/>
    <property type="match status" value="1"/>
</dbReference>
<dbReference type="Proteomes" id="UP000002358">
    <property type="component" value="Chromosome 2"/>
</dbReference>
<dbReference type="GeneID" id="116416318"/>
<name>A0A7M7Q554_NASVI</name>
<dbReference type="Gene3D" id="2.60.210.10">
    <property type="entry name" value="Apoptosis, Tumor Necrosis Factor Receptor Associated Protein 2, Chain A"/>
    <property type="match status" value="1"/>
</dbReference>
<feature type="domain" description="MATH" evidence="2">
    <location>
        <begin position="28"/>
        <end position="161"/>
    </location>
</feature>
<dbReference type="Pfam" id="PF07707">
    <property type="entry name" value="BACK"/>
    <property type="match status" value="1"/>
</dbReference>
<dbReference type="SUPFAM" id="SSF54695">
    <property type="entry name" value="POZ domain"/>
    <property type="match status" value="1"/>
</dbReference>
<reference evidence="3" key="1">
    <citation type="submission" date="2021-01" db="UniProtKB">
        <authorList>
            <consortium name="EnsemblMetazoa"/>
        </authorList>
    </citation>
    <scope>IDENTIFICATION</scope>
</reference>
<evidence type="ECO:0000259" key="2">
    <source>
        <dbReference type="PROSITE" id="PS50144"/>
    </source>
</evidence>
<dbReference type="FunFam" id="3.30.710.10:FF:000159">
    <property type="entry name" value="Speckle-type POZ protein B"/>
    <property type="match status" value="1"/>
</dbReference>